<protein>
    <recommendedName>
        <fullName evidence="3">Copper chaperone</fullName>
    </recommendedName>
</protein>
<comment type="caution">
    <text evidence="1">The sequence shown here is derived from an EMBL/GenBank/DDBJ whole genome shotgun (WGS) entry which is preliminary data.</text>
</comment>
<evidence type="ECO:0008006" key="3">
    <source>
        <dbReference type="Google" id="ProtNLM"/>
    </source>
</evidence>
<dbReference type="RefSeq" id="WP_370130948.1">
    <property type="nucleotide sequence ID" value="NZ_JBGBYF010000001.1"/>
</dbReference>
<name>A0ABV4FU12_9BRAD</name>
<evidence type="ECO:0000313" key="1">
    <source>
        <dbReference type="EMBL" id="MEY9454867.1"/>
    </source>
</evidence>
<sequence>MSSCGGCADADPAAAIEASTIPSVNADPDSQRCLSRIEVDAETRAGTATTFEMKTVMTTGETKSRHAHSP</sequence>
<accession>A0ABV4FU12</accession>
<organism evidence="1 2">
    <name type="scientific">Bradyrhizobium ottawaense</name>
    <dbReference type="NCBI Taxonomy" id="931866"/>
    <lineage>
        <taxon>Bacteria</taxon>
        <taxon>Pseudomonadati</taxon>
        <taxon>Pseudomonadota</taxon>
        <taxon>Alphaproteobacteria</taxon>
        <taxon>Hyphomicrobiales</taxon>
        <taxon>Nitrobacteraceae</taxon>
        <taxon>Bradyrhizobium</taxon>
    </lineage>
</organism>
<gene>
    <name evidence="1" type="ORF">ABIG07_003815</name>
</gene>
<reference evidence="1 2" key="1">
    <citation type="submission" date="2024-07" db="EMBL/GenBank/DDBJ databases">
        <title>Genomic Encyclopedia of Type Strains, Phase V (KMG-V): Genome sequencing to study the core and pangenomes of soil and plant-associated prokaryotes.</title>
        <authorList>
            <person name="Whitman W."/>
        </authorList>
    </citation>
    <scope>NUCLEOTIDE SEQUENCE [LARGE SCALE GENOMIC DNA]</scope>
    <source>
        <strain evidence="1 2">USDA 152</strain>
    </source>
</reference>
<dbReference type="Proteomes" id="UP001565369">
    <property type="component" value="Unassembled WGS sequence"/>
</dbReference>
<evidence type="ECO:0000313" key="2">
    <source>
        <dbReference type="Proteomes" id="UP001565369"/>
    </source>
</evidence>
<proteinExistence type="predicted"/>
<keyword evidence="2" id="KW-1185">Reference proteome</keyword>
<dbReference type="EMBL" id="JBGBZJ010000003">
    <property type="protein sequence ID" value="MEY9454867.1"/>
    <property type="molecule type" value="Genomic_DNA"/>
</dbReference>